<feature type="region of interest" description="Disordered" evidence="1">
    <location>
        <begin position="68"/>
        <end position="96"/>
    </location>
</feature>
<feature type="transmembrane region" description="Helical" evidence="2">
    <location>
        <begin position="7"/>
        <end position="23"/>
    </location>
</feature>
<evidence type="ECO:0000256" key="1">
    <source>
        <dbReference type="SAM" id="MobiDB-lite"/>
    </source>
</evidence>
<evidence type="ECO:0000313" key="3">
    <source>
        <dbReference type="EMBL" id="SFQ33139.1"/>
    </source>
</evidence>
<evidence type="ECO:0000256" key="2">
    <source>
        <dbReference type="SAM" id="Phobius"/>
    </source>
</evidence>
<name>A0A1I5XMH4_9BACT</name>
<dbReference type="EMBL" id="FOXH01000015">
    <property type="protein sequence ID" value="SFQ33139.1"/>
    <property type="molecule type" value="Genomic_DNA"/>
</dbReference>
<keyword evidence="2" id="KW-1133">Transmembrane helix</keyword>
<keyword evidence="2" id="KW-0472">Membrane</keyword>
<evidence type="ECO:0000313" key="4">
    <source>
        <dbReference type="Proteomes" id="UP000199306"/>
    </source>
</evidence>
<dbReference type="STRING" id="1079859.SAMN04515674_11565"/>
<organism evidence="3 4">
    <name type="scientific">Pseudarcicella hirudinis</name>
    <dbReference type="NCBI Taxonomy" id="1079859"/>
    <lineage>
        <taxon>Bacteria</taxon>
        <taxon>Pseudomonadati</taxon>
        <taxon>Bacteroidota</taxon>
        <taxon>Cytophagia</taxon>
        <taxon>Cytophagales</taxon>
        <taxon>Flectobacillaceae</taxon>
        <taxon>Pseudarcicella</taxon>
    </lineage>
</organism>
<keyword evidence="2" id="KW-0812">Transmembrane</keyword>
<keyword evidence="4" id="KW-1185">Reference proteome</keyword>
<dbReference type="RefSeq" id="WP_092019045.1">
    <property type="nucleotide sequence ID" value="NZ_FOXH01000015.1"/>
</dbReference>
<sequence>MKFSRKEVLLLSAGIGFLVIWIIDLNSPTPPEVKNNFWTNIFYHYGWLMFAVGFLFFFQYSKNERLKKEQMERDNPKNPKNDLKSEQRKALRKGKK</sequence>
<evidence type="ECO:0008006" key="5">
    <source>
        <dbReference type="Google" id="ProtNLM"/>
    </source>
</evidence>
<dbReference type="Proteomes" id="UP000199306">
    <property type="component" value="Unassembled WGS sequence"/>
</dbReference>
<accession>A0A1I5XMH4</accession>
<feature type="transmembrane region" description="Helical" evidence="2">
    <location>
        <begin position="43"/>
        <end position="61"/>
    </location>
</feature>
<protein>
    <recommendedName>
        <fullName evidence="5">2TM domain-containing protein</fullName>
    </recommendedName>
</protein>
<dbReference type="OrthoDB" id="965698at2"/>
<reference evidence="3 4" key="1">
    <citation type="submission" date="2016-10" db="EMBL/GenBank/DDBJ databases">
        <authorList>
            <person name="de Groot N.N."/>
        </authorList>
    </citation>
    <scope>NUCLEOTIDE SEQUENCE [LARGE SCALE GENOMIC DNA]</scope>
    <source>
        <strain evidence="4">E92,LMG 26720,CCM 7988</strain>
    </source>
</reference>
<gene>
    <name evidence="3" type="ORF">SAMN04515674_11565</name>
</gene>
<proteinExistence type="predicted"/>
<feature type="compositionally biased region" description="Basic and acidic residues" evidence="1">
    <location>
        <begin position="68"/>
        <end position="89"/>
    </location>
</feature>
<dbReference type="AlphaFoldDB" id="A0A1I5XMH4"/>